<sequence length="710" mass="77925">MKHTRWLLKDKPLKTLMCVIIAGYGGQAVAADNGQETKKEETVIVTAVSTQGNDDEVTAVAHDAGAATKSTTPISRTPQSVSVITQAQMASQAVKTVTQALRYMAGVVAESSGSDSRFDTINVRGFEADEYLDGLRLPRNYWSRPGWDPYLLSRIEVVKGPTSVLYGQTSPGGVVNLVSKKPQSQPEGEVYISGGNYNQFGTGFDVTGPLTDDKTLLGRIGGTYFKTQTQVDNTRYEHYDIAPSLTWQPDDKTHLTVLAQLRKDPDTGFFNLLPTSGTLTTNPNGKIPTSFYGGQPDVDKYERKQASIGYQFDHQFNDNVTVRQNVRYISASSLYNMVYPWGTVSNAPEVHRLSMHNRETMTNLALDNQAQFRLSTGPVAHTLLTGVDYNHTSQRSRSGSGVASDLNYLEPDYSTPVTLPDFTSSSKSTVDQTGVYLQDQAEWNNWLLSLGGRYDYAKSDAHNLVNNTRSGTDDHAKTGRAGLLYHFDNGLAPYISYSTSFMPTSGTTYAGNAFKPTKGKQSEVGLKYDPVGLDALFTLALYDLKQTNVATADPDHANYSVQTGEIRSRGIEVEGKINITPEWLVLSSYALTSPEVTEANDATKGKKPIGISRNTARLWSEYAFRGGVLDGFSVGGGARYIGTSYANTTNTMKVPAVTIYDARLAYQWHQWGVALNAANLGNKTYLATCQNTGCWYGTRRQYVATLNYQW</sequence>
<evidence type="ECO:0000256" key="15">
    <source>
        <dbReference type="RuleBase" id="RU003357"/>
    </source>
</evidence>
<evidence type="ECO:0000259" key="18">
    <source>
        <dbReference type="Pfam" id="PF07715"/>
    </source>
</evidence>
<dbReference type="CDD" id="cd01347">
    <property type="entry name" value="ligand_gated_channel"/>
    <property type="match status" value="1"/>
</dbReference>
<dbReference type="RefSeq" id="WP_343194779.1">
    <property type="nucleotide sequence ID" value="NZ_JBCIVJ010000028.1"/>
</dbReference>
<dbReference type="Gene3D" id="2.170.130.10">
    <property type="entry name" value="TonB-dependent receptor, plug domain"/>
    <property type="match status" value="1"/>
</dbReference>
<protein>
    <submittedName>
        <fullName evidence="19">TonB-dependent siderophore receptor</fullName>
    </submittedName>
</protein>
<evidence type="ECO:0000256" key="14">
    <source>
        <dbReference type="PROSITE-ProRule" id="PRU01360"/>
    </source>
</evidence>
<evidence type="ECO:0000256" key="1">
    <source>
        <dbReference type="ARBA" id="ARBA00004571"/>
    </source>
</evidence>
<keyword evidence="4 14" id="KW-1134">Transmembrane beta strand</keyword>
<keyword evidence="7 16" id="KW-0732">Signal</keyword>
<feature type="domain" description="TonB-dependent receptor plug" evidence="18">
    <location>
        <begin position="74"/>
        <end position="174"/>
    </location>
</feature>
<feature type="signal peptide" evidence="16">
    <location>
        <begin position="1"/>
        <end position="30"/>
    </location>
</feature>
<evidence type="ECO:0000313" key="20">
    <source>
        <dbReference type="Proteomes" id="UP001411173"/>
    </source>
</evidence>
<keyword evidence="13 14" id="KW-0998">Cell outer membrane</keyword>
<evidence type="ECO:0000256" key="12">
    <source>
        <dbReference type="ARBA" id="ARBA00023170"/>
    </source>
</evidence>
<evidence type="ECO:0000256" key="6">
    <source>
        <dbReference type="ARBA" id="ARBA00022692"/>
    </source>
</evidence>
<keyword evidence="11 14" id="KW-0472">Membrane</keyword>
<organism evidence="19 20">
    <name type="scientific">Phytobacter palmae</name>
    <dbReference type="NCBI Taxonomy" id="1855371"/>
    <lineage>
        <taxon>Bacteria</taxon>
        <taxon>Pseudomonadati</taxon>
        <taxon>Pseudomonadota</taxon>
        <taxon>Gammaproteobacteria</taxon>
        <taxon>Enterobacterales</taxon>
        <taxon>Enterobacteriaceae</taxon>
        <taxon>Phytobacter</taxon>
    </lineage>
</organism>
<feature type="domain" description="TonB-dependent receptor-like beta-barrel" evidence="17">
    <location>
        <begin position="246"/>
        <end position="680"/>
    </location>
</feature>
<keyword evidence="3 14" id="KW-0813">Transport</keyword>
<keyword evidence="10 15" id="KW-0798">TonB box</keyword>
<evidence type="ECO:0000313" key="19">
    <source>
        <dbReference type="EMBL" id="MEN0581794.1"/>
    </source>
</evidence>
<dbReference type="InterPro" id="IPR000531">
    <property type="entry name" value="Beta-barrel_TonB"/>
</dbReference>
<gene>
    <name evidence="19" type="ORF">AAIG39_22730</name>
</gene>
<keyword evidence="20" id="KW-1185">Reference proteome</keyword>
<evidence type="ECO:0000256" key="3">
    <source>
        <dbReference type="ARBA" id="ARBA00022448"/>
    </source>
</evidence>
<evidence type="ECO:0000256" key="2">
    <source>
        <dbReference type="ARBA" id="ARBA00009810"/>
    </source>
</evidence>
<accession>A0ABU9VB10</accession>
<dbReference type="Gene3D" id="2.40.170.20">
    <property type="entry name" value="TonB-dependent receptor, beta-barrel domain"/>
    <property type="match status" value="1"/>
</dbReference>
<evidence type="ECO:0000256" key="11">
    <source>
        <dbReference type="ARBA" id="ARBA00023136"/>
    </source>
</evidence>
<dbReference type="InterPro" id="IPR039426">
    <property type="entry name" value="TonB-dep_rcpt-like"/>
</dbReference>
<evidence type="ECO:0000256" key="9">
    <source>
        <dbReference type="ARBA" id="ARBA00023065"/>
    </source>
</evidence>
<keyword evidence="9" id="KW-0406">Ion transport</keyword>
<evidence type="ECO:0000256" key="8">
    <source>
        <dbReference type="ARBA" id="ARBA00023004"/>
    </source>
</evidence>
<dbReference type="InterPro" id="IPR012910">
    <property type="entry name" value="Plug_dom"/>
</dbReference>
<dbReference type="InterPro" id="IPR036942">
    <property type="entry name" value="Beta-barrel_TonB_sf"/>
</dbReference>
<reference evidence="19 20" key="1">
    <citation type="submission" date="2024-02" db="EMBL/GenBank/DDBJ databases">
        <title>Whole genome of MDR Enterobacteriaceae from southern Thailand.</title>
        <authorList>
            <person name="Surachat K."/>
        </authorList>
    </citation>
    <scope>NUCLEOTIDE SEQUENCE [LARGE SCALE GENOMIC DNA]</scope>
    <source>
        <strain evidence="19 20">PSU_29</strain>
    </source>
</reference>
<dbReference type="PANTHER" id="PTHR32552:SF68">
    <property type="entry name" value="FERRICHROME OUTER MEMBRANE TRANSPORTER_PHAGE RECEPTOR"/>
    <property type="match status" value="1"/>
</dbReference>
<dbReference type="InterPro" id="IPR010105">
    <property type="entry name" value="TonB_sidphr_rcpt"/>
</dbReference>
<name>A0ABU9VB10_9ENTR</name>
<dbReference type="NCBIfam" id="TIGR01783">
    <property type="entry name" value="TonB-siderophor"/>
    <property type="match status" value="1"/>
</dbReference>
<proteinExistence type="inferred from homology"/>
<dbReference type="Pfam" id="PF07715">
    <property type="entry name" value="Plug"/>
    <property type="match status" value="1"/>
</dbReference>
<keyword evidence="5" id="KW-0410">Iron transport</keyword>
<evidence type="ECO:0000256" key="16">
    <source>
        <dbReference type="SAM" id="SignalP"/>
    </source>
</evidence>
<dbReference type="PANTHER" id="PTHR32552">
    <property type="entry name" value="FERRICHROME IRON RECEPTOR-RELATED"/>
    <property type="match status" value="1"/>
</dbReference>
<dbReference type="InterPro" id="IPR037066">
    <property type="entry name" value="Plug_dom_sf"/>
</dbReference>
<evidence type="ECO:0000256" key="4">
    <source>
        <dbReference type="ARBA" id="ARBA00022452"/>
    </source>
</evidence>
<dbReference type="Pfam" id="PF00593">
    <property type="entry name" value="TonB_dep_Rec_b-barrel"/>
    <property type="match status" value="1"/>
</dbReference>
<comment type="caution">
    <text evidence="19">The sequence shown here is derived from an EMBL/GenBank/DDBJ whole genome shotgun (WGS) entry which is preliminary data.</text>
</comment>
<keyword evidence="6 14" id="KW-0812">Transmembrane</keyword>
<dbReference type="EMBL" id="JBCIVJ010000028">
    <property type="protein sequence ID" value="MEN0581794.1"/>
    <property type="molecule type" value="Genomic_DNA"/>
</dbReference>
<keyword evidence="12 19" id="KW-0675">Receptor</keyword>
<keyword evidence="8" id="KW-0408">Iron</keyword>
<comment type="subcellular location">
    <subcellularLocation>
        <location evidence="1 14">Cell outer membrane</location>
        <topology evidence="1 14">Multi-pass membrane protein</topology>
    </subcellularLocation>
</comment>
<evidence type="ECO:0000256" key="13">
    <source>
        <dbReference type="ARBA" id="ARBA00023237"/>
    </source>
</evidence>
<dbReference type="Proteomes" id="UP001411173">
    <property type="component" value="Unassembled WGS sequence"/>
</dbReference>
<feature type="chain" id="PRO_5046160086" evidence="16">
    <location>
        <begin position="31"/>
        <end position="710"/>
    </location>
</feature>
<evidence type="ECO:0000256" key="10">
    <source>
        <dbReference type="ARBA" id="ARBA00023077"/>
    </source>
</evidence>
<evidence type="ECO:0000256" key="7">
    <source>
        <dbReference type="ARBA" id="ARBA00022729"/>
    </source>
</evidence>
<evidence type="ECO:0000256" key="5">
    <source>
        <dbReference type="ARBA" id="ARBA00022496"/>
    </source>
</evidence>
<dbReference type="SUPFAM" id="SSF56935">
    <property type="entry name" value="Porins"/>
    <property type="match status" value="1"/>
</dbReference>
<dbReference type="PROSITE" id="PS52016">
    <property type="entry name" value="TONB_DEPENDENT_REC_3"/>
    <property type="match status" value="1"/>
</dbReference>
<evidence type="ECO:0000259" key="17">
    <source>
        <dbReference type="Pfam" id="PF00593"/>
    </source>
</evidence>
<comment type="similarity">
    <text evidence="2 14 15">Belongs to the TonB-dependent receptor family.</text>
</comment>